<dbReference type="GO" id="GO:0010181">
    <property type="term" value="F:FMN binding"/>
    <property type="evidence" value="ECO:0007669"/>
    <property type="project" value="InterPro"/>
</dbReference>
<evidence type="ECO:0000256" key="2">
    <source>
        <dbReference type="ARBA" id="ARBA00022630"/>
    </source>
</evidence>
<dbReference type="GO" id="GO:0003959">
    <property type="term" value="F:NADPH dehydrogenase activity"/>
    <property type="evidence" value="ECO:0007669"/>
    <property type="project" value="InterPro"/>
</dbReference>
<dbReference type="InterPro" id="IPR001155">
    <property type="entry name" value="OxRdtase_FMN_N"/>
</dbReference>
<feature type="domain" description="NADH:flavin oxidoreductase/NADH oxidase N-terminal" evidence="6">
    <location>
        <begin position="45"/>
        <end position="392"/>
    </location>
</feature>
<dbReference type="AlphaFoldDB" id="A0A9P4I7M8"/>
<dbReference type="PANTHER" id="PTHR43303:SF4">
    <property type="entry name" value="NADPH DEHYDROGENASE C23G7.10C-RELATED"/>
    <property type="match status" value="1"/>
</dbReference>
<keyword evidence="4" id="KW-0521">NADP</keyword>
<dbReference type="EMBL" id="ML978134">
    <property type="protein sequence ID" value="KAF2094642.1"/>
    <property type="molecule type" value="Genomic_DNA"/>
</dbReference>
<dbReference type="Gene3D" id="3.20.20.70">
    <property type="entry name" value="Aldolase class I"/>
    <property type="match status" value="1"/>
</dbReference>
<gene>
    <name evidence="7" type="ORF">NA57DRAFT_46155</name>
</gene>
<evidence type="ECO:0000256" key="5">
    <source>
        <dbReference type="ARBA" id="ARBA00023002"/>
    </source>
</evidence>
<evidence type="ECO:0000313" key="7">
    <source>
        <dbReference type="EMBL" id="KAF2094642.1"/>
    </source>
</evidence>
<dbReference type="OrthoDB" id="72788at2759"/>
<evidence type="ECO:0000313" key="8">
    <source>
        <dbReference type="Proteomes" id="UP000799772"/>
    </source>
</evidence>
<reference evidence="7" key="1">
    <citation type="journal article" date="2020" name="Stud. Mycol.">
        <title>101 Dothideomycetes genomes: a test case for predicting lifestyles and emergence of pathogens.</title>
        <authorList>
            <person name="Haridas S."/>
            <person name="Albert R."/>
            <person name="Binder M."/>
            <person name="Bloem J."/>
            <person name="Labutti K."/>
            <person name="Salamov A."/>
            <person name="Andreopoulos B."/>
            <person name="Baker S."/>
            <person name="Barry K."/>
            <person name="Bills G."/>
            <person name="Bluhm B."/>
            <person name="Cannon C."/>
            <person name="Castanera R."/>
            <person name="Culley D."/>
            <person name="Daum C."/>
            <person name="Ezra D."/>
            <person name="Gonzalez J."/>
            <person name="Henrissat B."/>
            <person name="Kuo A."/>
            <person name="Liang C."/>
            <person name="Lipzen A."/>
            <person name="Lutzoni F."/>
            <person name="Magnuson J."/>
            <person name="Mondo S."/>
            <person name="Nolan M."/>
            <person name="Ohm R."/>
            <person name="Pangilinan J."/>
            <person name="Park H.-J."/>
            <person name="Ramirez L."/>
            <person name="Alfaro M."/>
            <person name="Sun H."/>
            <person name="Tritt A."/>
            <person name="Yoshinaga Y."/>
            <person name="Zwiers L.-H."/>
            <person name="Turgeon B."/>
            <person name="Goodwin S."/>
            <person name="Spatafora J."/>
            <person name="Crous P."/>
            <person name="Grigoriev I."/>
        </authorList>
    </citation>
    <scope>NUCLEOTIDE SEQUENCE</scope>
    <source>
        <strain evidence="7">CBS 133067</strain>
    </source>
</reference>
<protein>
    <submittedName>
        <fullName evidence="7">FMN-linked oxidoreductase</fullName>
    </submittedName>
</protein>
<sequence>MTIDIEKQYNWPDLPNKPAPGAPYYTPIQEIPAGAAKDPEHAPALFKPIQIRGLKLQNRIFLSPLCQYSADDGHVTDWQLTHIGGIVQRGPGLTCVESSAVMARGRSTPQHSGIYKDSHVEPWKRVVDFAHSQGQHIIIQMGHAGWKSSTVAPWLDRANIAIEKNGGWPTQIQGPSAIAYAKHFPVPNEMTLEDIEEFKAAYAAAAKRAMKAGFDGIELHAAHGYLMHSFYSPVSNKRTDKYGGSFENRTRLILEVAEIVRRELPEDKVLFARITGTDWLDYEGSPEPESWTLNDAIKLGHLLADRGVDLLDVSSGGISPHQRISRDEDYQADLSLAIKKSVGDKIKVTAVGRITSGKQANRYIEAGLDAVFVGRLFQKNPGLVWQFAEELNTPIKLANQIEWGFARRDNNGTTSDKA</sequence>
<dbReference type="InterPro" id="IPR013785">
    <property type="entry name" value="Aldolase_TIM"/>
</dbReference>
<dbReference type="Pfam" id="PF00724">
    <property type="entry name" value="Oxidored_FMN"/>
    <property type="match status" value="1"/>
</dbReference>
<evidence type="ECO:0000256" key="1">
    <source>
        <dbReference type="ARBA" id="ARBA00001917"/>
    </source>
</evidence>
<evidence type="ECO:0000256" key="4">
    <source>
        <dbReference type="ARBA" id="ARBA00022857"/>
    </source>
</evidence>
<keyword evidence="2" id="KW-0285">Flavoprotein</keyword>
<organism evidence="7 8">
    <name type="scientific">Rhizodiscina lignyota</name>
    <dbReference type="NCBI Taxonomy" id="1504668"/>
    <lineage>
        <taxon>Eukaryota</taxon>
        <taxon>Fungi</taxon>
        <taxon>Dikarya</taxon>
        <taxon>Ascomycota</taxon>
        <taxon>Pezizomycotina</taxon>
        <taxon>Dothideomycetes</taxon>
        <taxon>Pleosporomycetidae</taxon>
        <taxon>Aulographales</taxon>
        <taxon>Rhizodiscinaceae</taxon>
        <taxon>Rhizodiscina</taxon>
    </lineage>
</organism>
<keyword evidence="5" id="KW-0560">Oxidoreductase</keyword>
<proteinExistence type="predicted"/>
<keyword evidence="8" id="KW-1185">Reference proteome</keyword>
<dbReference type="PANTHER" id="PTHR43303">
    <property type="entry name" value="NADPH DEHYDROGENASE C23G7.10C-RELATED"/>
    <property type="match status" value="1"/>
</dbReference>
<accession>A0A9P4I7M8</accession>
<evidence type="ECO:0000259" key="6">
    <source>
        <dbReference type="Pfam" id="PF00724"/>
    </source>
</evidence>
<comment type="cofactor">
    <cofactor evidence="1">
        <name>FMN</name>
        <dbReference type="ChEBI" id="CHEBI:58210"/>
    </cofactor>
</comment>
<comment type="caution">
    <text evidence="7">The sequence shown here is derived from an EMBL/GenBank/DDBJ whole genome shotgun (WGS) entry which is preliminary data.</text>
</comment>
<dbReference type="GO" id="GO:0050661">
    <property type="term" value="F:NADP binding"/>
    <property type="evidence" value="ECO:0007669"/>
    <property type="project" value="InterPro"/>
</dbReference>
<name>A0A9P4I7M8_9PEZI</name>
<dbReference type="Proteomes" id="UP000799772">
    <property type="component" value="Unassembled WGS sequence"/>
</dbReference>
<evidence type="ECO:0000256" key="3">
    <source>
        <dbReference type="ARBA" id="ARBA00022643"/>
    </source>
</evidence>
<keyword evidence="3" id="KW-0288">FMN</keyword>
<dbReference type="InterPro" id="IPR044152">
    <property type="entry name" value="YqjM-like"/>
</dbReference>
<dbReference type="CDD" id="cd02932">
    <property type="entry name" value="OYE_YqiM_FMN"/>
    <property type="match status" value="1"/>
</dbReference>
<dbReference type="SUPFAM" id="SSF51395">
    <property type="entry name" value="FMN-linked oxidoreductases"/>
    <property type="match status" value="1"/>
</dbReference>